<reference evidence="6" key="1">
    <citation type="submission" date="2023-05" db="EMBL/GenBank/DDBJ databases">
        <authorList>
            <person name="Huff M."/>
        </authorList>
    </citation>
    <scope>NUCLEOTIDE SEQUENCE</scope>
</reference>
<dbReference type="Proteomes" id="UP000834106">
    <property type="component" value="Chromosome 17"/>
</dbReference>
<dbReference type="GO" id="GO:0070847">
    <property type="term" value="C:core mediator complex"/>
    <property type="evidence" value="ECO:0007669"/>
    <property type="project" value="TreeGrafter"/>
</dbReference>
<evidence type="ECO:0000313" key="7">
    <source>
        <dbReference type="Proteomes" id="UP000834106"/>
    </source>
</evidence>
<organism evidence="6 7">
    <name type="scientific">Fraxinus pennsylvanica</name>
    <dbReference type="NCBI Taxonomy" id="56036"/>
    <lineage>
        <taxon>Eukaryota</taxon>
        <taxon>Viridiplantae</taxon>
        <taxon>Streptophyta</taxon>
        <taxon>Embryophyta</taxon>
        <taxon>Tracheophyta</taxon>
        <taxon>Spermatophyta</taxon>
        <taxon>Magnoliopsida</taxon>
        <taxon>eudicotyledons</taxon>
        <taxon>Gunneridae</taxon>
        <taxon>Pentapetalae</taxon>
        <taxon>asterids</taxon>
        <taxon>lamiids</taxon>
        <taxon>Lamiales</taxon>
        <taxon>Oleaceae</taxon>
        <taxon>Oleeae</taxon>
        <taxon>Fraxinus</taxon>
    </lineage>
</organism>
<dbReference type="GO" id="GO:0016592">
    <property type="term" value="C:mediator complex"/>
    <property type="evidence" value="ECO:0007669"/>
    <property type="project" value="InterPro"/>
</dbReference>
<name>A0AAD2A2T2_9LAMI</name>
<evidence type="ECO:0000256" key="4">
    <source>
        <dbReference type="ARBA" id="ARBA00023163"/>
    </source>
</evidence>
<keyword evidence="7" id="KW-1185">Reference proteome</keyword>
<gene>
    <name evidence="6" type="ORF">FPE_LOCUS27837</name>
</gene>
<evidence type="ECO:0000256" key="1">
    <source>
        <dbReference type="ARBA" id="ARBA00004123"/>
    </source>
</evidence>
<dbReference type="PANTHER" id="PTHR13114">
    <property type="entry name" value="MEDIATOR OF RNA POLYMERASE II TRANSCRIPTION SUBUNIT 17"/>
    <property type="match status" value="1"/>
</dbReference>
<evidence type="ECO:0000313" key="6">
    <source>
        <dbReference type="EMBL" id="CAI9780407.1"/>
    </source>
</evidence>
<comment type="subcellular location">
    <subcellularLocation>
        <location evidence="1">Nucleus</location>
    </subcellularLocation>
</comment>
<dbReference type="EMBL" id="OU503052">
    <property type="protein sequence ID" value="CAI9780407.1"/>
    <property type="molecule type" value="Genomic_DNA"/>
</dbReference>
<comment type="similarity">
    <text evidence="2">Belongs to the Mediator complex subunit 17 family.</text>
</comment>
<sequence>MDGNLKISIDTLPIKRLDAIEENGAERFPSDVDYVEKKLNLIRRIDFGWAVEREDPSLQNSVCPDCPVDISPHLAFSDVFMDSIIEVPQSILHAGSQIQSSGTSNVKNVKSQFWTKVVVIDESIIVEGEGNHNVVGLFNGKAESTCPINRYECDLAGLPIILLQQFASQVIHWLHEEALSVGIKVNRDFLSLAFELDHGEIASLVVHVDPEDTMGCISWWLMIDDGLTEDLKLHPGLSSGESESRKFLGHLSLDLLYSTLLDFVNLCSC</sequence>
<keyword evidence="4" id="KW-0804">Transcription</keyword>
<evidence type="ECO:0000256" key="5">
    <source>
        <dbReference type="ARBA" id="ARBA00023242"/>
    </source>
</evidence>
<dbReference type="PANTHER" id="PTHR13114:SF7">
    <property type="entry name" value="MEDIATOR OF RNA POLYMERASE II TRANSCRIPTION SUBUNIT 17"/>
    <property type="match status" value="1"/>
</dbReference>
<dbReference type="GO" id="GO:0003712">
    <property type="term" value="F:transcription coregulator activity"/>
    <property type="evidence" value="ECO:0007669"/>
    <property type="project" value="InterPro"/>
</dbReference>
<dbReference type="InterPro" id="IPR019313">
    <property type="entry name" value="Mediator_Med17"/>
</dbReference>
<evidence type="ECO:0000256" key="2">
    <source>
        <dbReference type="ARBA" id="ARBA00005635"/>
    </source>
</evidence>
<protein>
    <submittedName>
        <fullName evidence="6">Uncharacterized protein</fullName>
    </submittedName>
</protein>
<keyword evidence="5" id="KW-0539">Nucleus</keyword>
<accession>A0AAD2A2T2</accession>
<dbReference type="AlphaFoldDB" id="A0AAD2A2T2"/>
<proteinExistence type="inferred from homology"/>
<keyword evidence="3" id="KW-0805">Transcription regulation</keyword>
<dbReference type="GO" id="GO:0006357">
    <property type="term" value="P:regulation of transcription by RNA polymerase II"/>
    <property type="evidence" value="ECO:0007669"/>
    <property type="project" value="InterPro"/>
</dbReference>
<evidence type="ECO:0000256" key="3">
    <source>
        <dbReference type="ARBA" id="ARBA00023015"/>
    </source>
</evidence>